<dbReference type="RefSeq" id="XP_056695283.1">
    <property type="nucleotide sequence ID" value="XM_056839305.1"/>
</dbReference>
<dbReference type="Gene3D" id="1.20.1280.50">
    <property type="match status" value="1"/>
</dbReference>
<feature type="domain" description="F-box" evidence="1">
    <location>
        <begin position="21"/>
        <end position="51"/>
    </location>
</feature>
<feature type="domain" description="F-box associated beta-propeller type 1" evidence="2">
    <location>
        <begin position="118"/>
        <end position="180"/>
    </location>
</feature>
<dbReference type="InterPro" id="IPR050796">
    <property type="entry name" value="SCF_F-box_component"/>
</dbReference>
<evidence type="ECO:0000313" key="3">
    <source>
        <dbReference type="Proteomes" id="UP000813463"/>
    </source>
</evidence>
<reference evidence="4" key="2">
    <citation type="submission" date="2025-08" db="UniProtKB">
        <authorList>
            <consortium name="RefSeq"/>
        </authorList>
    </citation>
    <scope>IDENTIFICATION</scope>
    <source>
        <tissue evidence="4">Leaf</tissue>
    </source>
</reference>
<protein>
    <recommendedName>
        <fullName evidence="5">F-box domain-containing protein</fullName>
    </recommendedName>
</protein>
<dbReference type="Pfam" id="PF00646">
    <property type="entry name" value="F-box"/>
    <property type="match status" value="1"/>
</dbReference>
<dbReference type="InterPro" id="IPR036047">
    <property type="entry name" value="F-box-like_dom_sf"/>
</dbReference>
<keyword evidence="3" id="KW-1185">Reference proteome</keyword>
<evidence type="ECO:0000313" key="4">
    <source>
        <dbReference type="RefSeq" id="XP_056695283.1"/>
    </source>
</evidence>
<sequence>MAISKIKYDLPYIPDELIADHILPLLPVISLIRIKTVCKRWLHIISSPIFVKSHLEQSLVSRNCFLIKSHPIRNDSSIRSTPTECFLLHCGKEIGYKLDQLDVRSEFQLDPELYRRNCIVGSCDGLLCFYFDSEIFLKNRFLLWNPATRSSRIIETPCVDHLTRCGFGYASNIDDYKNFASFQSIQMVIRYTGSSPLVVGTINTFLVSHCRAKISKKLPPDTENIRYKLFVSRGYLALFSDRDEYGNDDDDDEVAQFANSTNRVDDIWRLMACDSWVKWFTISWNFPRVLAFSPTGKYLVHPHSQELKVVDSVVVDESKSEGMIFEGYPMHSESHVESLVSPN</sequence>
<dbReference type="PANTHER" id="PTHR31672:SF13">
    <property type="entry name" value="F-BOX PROTEIN CPR30-LIKE"/>
    <property type="match status" value="1"/>
</dbReference>
<evidence type="ECO:0000259" key="2">
    <source>
        <dbReference type="Pfam" id="PF07734"/>
    </source>
</evidence>
<dbReference type="PANTHER" id="PTHR31672">
    <property type="entry name" value="BNACNNG10540D PROTEIN"/>
    <property type="match status" value="1"/>
</dbReference>
<evidence type="ECO:0008006" key="5">
    <source>
        <dbReference type="Google" id="ProtNLM"/>
    </source>
</evidence>
<dbReference type="InterPro" id="IPR001810">
    <property type="entry name" value="F-box_dom"/>
</dbReference>
<reference evidence="3" key="1">
    <citation type="journal article" date="2021" name="Nat. Commun.">
        <title>Genomic analyses provide insights into spinach domestication and the genetic basis of agronomic traits.</title>
        <authorList>
            <person name="Cai X."/>
            <person name="Sun X."/>
            <person name="Xu C."/>
            <person name="Sun H."/>
            <person name="Wang X."/>
            <person name="Ge C."/>
            <person name="Zhang Z."/>
            <person name="Wang Q."/>
            <person name="Fei Z."/>
            <person name="Jiao C."/>
            <person name="Wang Q."/>
        </authorList>
    </citation>
    <scope>NUCLEOTIDE SEQUENCE [LARGE SCALE GENOMIC DNA]</scope>
    <source>
        <strain evidence="3">cv. Varoflay</strain>
    </source>
</reference>
<evidence type="ECO:0000259" key="1">
    <source>
        <dbReference type="Pfam" id="PF00646"/>
    </source>
</evidence>
<dbReference type="GeneID" id="130469815"/>
<dbReference type="Proteomes" id="UP000813463">
    <property type="component" value="Chromosome 3"/>
</dbReference>
<gene>
    <name evidence="4" type="primary">LOC130469815</name>
</gene>
<dbReference type="InterPro" id="IPR006527">
    <property type="entry name" value="F-box-assoc_dom_typ1"/>
</dbReference>
<dbReference type="SUPFAM" id="SSF81383">
    <property type="entry name" value="F-box domain"/>
    <property type="match status" value="1"/>
</dbReference>
<organism evidence="3 4">
    <name type="scientific">Spinacia oleracea</name>
    <name type="common">Spinach</name>
    <dbReference type="NCBI Taxonomy" id="3562"/>
    <lineage>
        <taxon>Eukaryota</taxon>
        <taxon>Viridiplantae</taxon>
        <taxon>Streptophyta</taxon>
        <taxon>Embryophyta</taxon>
        <taxon>Tracheophyta</taxon>
        <taxon>Spermatophyta</taxon>
        <taxon>Magnoliopsida</taxon>
        <taxon>eudicotyledons</taxon>
        <taxon>Gunneridae</taxon>
        <taxon>Pentapetalae</taxon>
        <taxon>Caryophyllales</taxon>
        <taxon>Chenopodiaceae</taxon>
        <taxon>Chenopodioideae</taxon>
        <taxon>Anserineae</taxon>
        <taxon>Spinacia</taxon>
    </lineage>
</organism>
<dbReference type="Pfam" id="PF07734">
    <property type="entry name" value="FBA_1"/>
    <property type="match status" value="1"/>
</dbReference>
<name>A0ABM3RI35_SPIOL</name>
<proteinExistence type="predicted"/>
<accession>A0ABM3RI35</accession>